<evidence type="ECO:0000313" key="2">
    <source>
        <dbReference type="Proteomes" id="UP000075320"/>
    </source>
</evidence>
<evidence type="ECO:0008006" key="3">
    <source>
        <dbReference type="Google" id="ProtNLM"/>
    </source>
</evidence>
<dbReference type="RefSeq" id="WP_061834364.1">
    <property type="nucleotide sequence ID" value="NZ_LUKE01000001.1"/>
</dbReference>
<gene>
    <name evidence="1" type="ORF">AZI86_07025</name>
</gene>
<organism evidence="1 2">
    <name type="scientific">Bdellovibrio bacteriovorus</name>
    <dbReference type="NCBI Taxonomy" id="959"/>
    <lineage>
        <taxon>Bacteria</taxon>
        <taxon>Pseudomonadati</taxon>
        <taxon>Bdellovibrionota</taxon>
        <taxon>Bdellovibrionia</taxon>
        <taxon>Bdellovibrionales</taxon>
        <taxon>Pseudobdellovibrionaceae</taxon>
        <taxon>Bdellovibrio</taxon>
    </lineage>
</organism>
<proteinExistence type="predicted"/>
<dbReference type="AlphaFoldDB" id="A0A150WQY4"/>
<accession>A0A150WQY4</accession>
<sequence length="137" mass="15471">MKENFYMNIRNIALIGLLLTLSNPVLAKDIILKRYIPAKKASIEVKAVSFKGFRISKNCGGKEPMTCMAWKSTSIKIQNRTSASVPLVGHPAARNCQDLQGVSLIFLDDKKNEVDYCVFRDESFINSWDLYHATNKN</sequence>
<dbReference type="EMBL" id="LUKE01000001">
    <property type="protein sequence ID" value="KYG66786.1"/>
    <property type="molecule type" value="Genomic_DNA"/>
</dbReference>
<name>A0A150WQY4_BDEBC</name>
<evidence type="ECO:0000313" key="1">
    <source>
        <dbReference type="EMBL" id="KYG66786.1"/>
    </source>
</evidence>
<dbReference type="Proteomes" id="UP000075320">
    <property type="component" value="Unassembled WGS sequence"/>
</dbReference>
<reference evidence="1 2" key="1">
    <citation type="submission" date="2016-03" db="EMBL/GenBank/DDBJ databases">
        <authorList>
            <person name="Ploux O."/>
        </authorList>
    </citation>
    <scope>NUCLEOTIDE SEQUENCE [LARGE SCALE GENOMIC DNA]</scope>
    <source>
        <strain evidence="1 2">R0</strain>
    </source>
</reference>
<dbReference type="OrthoDB" id="5296850at2"/>
<dbReference type="InterPro" id="IPR005590">
    <property type="entry name" value="DUF333"/>
</dbReference>
<keyword evidence="2" id="KW-1185">Reference proteome</keyword>
<protein>
    <recommendedName>
        <fullName evidence="3">DUF333 domain-containing protein</fullName>
    </recommendedName>
</protein>
<dbReference type="Pfam" id="PF03891">
    <property type="entry name" value="DUF333"/>
    <property type="match status" value="1"/>
</dbReference>
<comment type="caution">
    <text evidence="1">The sequence shown here is derived from an EMBL/GenBank/DDBJ whole genome shotgun (WGS) entry which is preliminary data.</text>
</comment>